<dbReference type="AlphaFoldDB" id="A0AAU7U9S2"/>
<comment type="similarity">
    <text evidence="1 5 6">Belongs to the peptidase S8 family.</text>
</comment>
<evidence type="ECO:0000256" key="5">
    <source>
        <dbReference type="PROSITE-ProRule" id="PRU01240"/>
    </source>
</evidence>
<dbReference type="PROSITE" id="PS00136">
    <property type="entry name" value="SUBTILASE_ASP"/>
    <property type="match status" value="1"/>
</dbReference>
<feature type="active site" description="Charge relay system" evidence="5">
    <location>
        <position position="381"/>
    </location>
</feature>
<dbReference type="PROSITE" id="PS51257">
    <property type="entry name" value="PROKAR_LIPOPROTEIN"/>
    <property type="match status" value="1"/>
</dbReference>
<keyword evidence="2 5" id="KW-0645">Protease</keyword>
<evidence type="ECO:0000259" key="7">
    <source>
        <dbReference type="Pfam" id="PF00082"/>
    </source>
</evidence>
<dbReference type="GO" id="GO:0006508">
    <property type="term" value="P:proteolysis"/>
    <property type="evidence" value="ECO:0007669"/>
    <property type="project" value="UniProtKB-KW"/>
</dbReference>
<dbReference type="Gene3D" id="3.40.50.200">
    <property type="entry name" value="Peptidase S8/S53 domain"/>
    <property type="match status" value="1"/>
</dbReference>
<dbReference type="SUPFAM" id="SSF52743">
    <property type="entry name" value="Subtilisin-like"/>
    <property type="match status" value="1"/>
</dbReference>
<dbReference type="InterPro" id="IPR050131">
    <property type="entry name" value="Peptidase_S8_subtilisin-like"/>
</dbReference>
<organism evidence="8">
    <name type="scientific">Deinococcus sonorensis KR-87</name>
    <dbReference type="NCBI Taxonomy" id="694439"/>
    <lineage>
        <taxon>Bacteria</taxon>
        <taxon>Thermotogati</taxon>
        <taxon>Deinococcota</taxon>
        <taxon>Deinococci</taxon>
        <taxon>Deinococcales</taxon>
        <taxon>Deinococcaceae</taxon>
        <taxon>Deinococcus</taxon>
    </lineage>
</organism>
<name>A0AAU7U9S2_9DEIO</name>
<dbReference type="RefSeq" id="WP_350243310.1">
    <property type="nucleotide sequence ID" value="NZ_CP158299.1"/>
</dbReference>
<dbReference type="InterPro" id="IPR023828">
    <property type="entry name" value="Peptidase_S8_Ser-AS"/>
</dbReference>
<dbReference type="InterPro" id="IPR015500">
    <property type="entry name" value="Peptidase_S8_subtilisin-rel"/>
</dbReference>
<evidence type="ECO:0000256" key="2">
    <source>
        <dbReference type="ARBA" id="ARBA00022670"/>
    </source>
</evidence>
<dbReference type="PROSITE" id="PS00138">
    <property type="entry name" value="SUBTILASE_SER"/>
    <property type="match status" value="1"/>
</dbReference>
<feature type="active site" description="Charge relay system" evidence="5">
    <location>
        <position position="182"/>
    </location>
</feature>
<evidence type="ECO:0000313" key="8">
    <source>
        <dbReference type="EMBL" id="XBV85273.1"/>
    </source>
</evidence>
<gene>
    <name evidence="8" type="ORF">ABOD76_17820</name>
</gene>
<reference evidence="8" key="1">
    <citation type="submission" date="2024-06" db="EMBL/GenBank/DDBJ databases">
        <title>Draft Genome Sequence of Deinococcus sonorensis Type Strain KR-87, a Biofilm Producing Representative of the Genus Deinococcus.</title>
        <authorList>
            <person name="Boren L.S."/>
            <person name="Grosso R.A."/>
            <person name="Hugenberg-Cox A.N."/>
            <person name="Hill J.T.E."/>
            <person name="Albert C.M."/>
            <person name="Tuohy J.M."/>
        </authorList>
    </citation>
    <scope>NUCLEOTIDE SEQUENCE</scope>
    <source>
        <strain evidence="8">KR-87</strain>
    </source>
</reference>
<dbReference type="PANTHER" id="PTHR43806">
    <property type="entry name" value="PEPTIDASE S8"/>
    <property type="match status" value="1"/>
</dbReference>
<keyword evidence="3 5" id="KW-0378">Hydrolase</keyword>
<evidence type="ECO:0000256" key="4">
    <source>
        <dbReference type="ARBA" id="ARBA00022825"/>
    </source>
</evidence>
<dbReference type="GO" id="GO:0004252">
    <property type="term" value="F:serine-type endopeptidase activity"/>
    <property type="evidence" value="ECO:0007669"/>
    <property type="project" value="UniProtKB-UniRule"/>
</dbReference>
<feature type="active site" description="Charge relay system" evidence="5">
    <location>
        <position position="227"/>
    </location>
</feature>
<dbReference type="Pfam" id="PF00082">
    <property type="entry name" value="Peptidase_S8"/>
    <property type="match status" value="1"/>
</dbReference>
<dbReference type="PANTHER" id="PTHR43806:SF11">
    <property type="entry name" value="CEREVISIN-RELATED"/>
    <property type="match status" value="1"/>
</dbReference>
<dbReference type="EMBL" id="CP158299">
    <property type="protein sequence ID" value="XBV85273.1"/>
    <property type="molecule type" value="Genomic_DNA"/>
</dbReference>
<proteinExistence type="inferred from homology"/>
<dbReference type="PROSITE" id="PS51892">
    <property type="entry name" value="SUBTILASE"/>
    <property type="match status" value="1"/>
</dbReference>
<accession>A0AAU7U9S2</accession>
<evidence type="ECO:0000256" key="1">
    <source>
        <dbReference type="ARBA" id="ARBA00011073"/>
    </source>
</evidence>
<dbReference type="PRINTS" id="PR00723">
    <property type="entry name" value="SUBTILISIN"/>
</dbReference>
<evidence type="ECO:0000256" key="3">
    <source>
        <dbReference type="ARBA" id="ARBA00022801"/>
    </source>
</evidence>
<evidence type="ECO:0000256" key="6">
    <source>
        <dbReference type="RuleBase" id="RU003355"/>
    </source>
</evidence>
<dbReference type="InterPro" id="IPR036852">
    <property type="entry name" value="Peptidase_S8/S53_dom_sf"/>
</dbReference>
<sequence length="443" mass="45535">MPRISALPVAVPLATLALLVGCGNPAPPAYSPPLSLQALSMGSAKKYAFIHTLSIPSTLTLSALQSSSGGRVLEFYPDLGSAIVANNVAARQPYDVTVESNTTRLKIGDARMQGFNAWSSGFNAWSSGFTAWSSGFTTWSTGNSALATTFTENMDDWNAIQLSGAQALVPELGQGIKVAVLDTGLDLNHPAFSGHVDTANMYDFVAGTPTPQDVSNGTSSGSEGYGHGTAVASLVLQIAPKATILPLRVLDTNGCGDIQTIANAISYAVSAGAKVINLSLGSTTDVWALNSAIQSAISRGVTVVAAAGNSGDTNVLYPARNALANGNNLQAYGSVSVGSVTNSLTKSAFSTYGSYLELTAPGEGLKTAFPNNQTVLATGTSFSTPVVSGALALALSAGVPSANRYDVSALLNALDSTATLNNDSTYRLGYGTLNLTAFIHKYR</sequence>
<keyword evidence="4 5" id="KW-0720">Serine protease</keyword>
<protein>
    <submittedName>
        <fullName evidence="8">S8 family serine peptidase</fullName>
    </submittedName>
</protein>
<dbReference type="InterPro" id="IPR023827">
    <property type="entry name" value="Peptidase_S8_Asp-AS"/>
</dbReference>
<dbReference type="InterPro" id="IPR000209">
    <property type="entry name" value="Peptidase_S8/S53_dom"/>
</dbReference>
<dbReference type="KEGG" id="dsc:ABOD76_17820"/>
<feature type="domain" description="Peptidase S8/S53" evidence="7">
    <location>
        <begin position="173"/>
        <end position="431"/>
    </location>
</feature>